<feature type="signal peptide" evidence="11">
    <location>
        <begin position="1"/>
        <end position="21"/>
    </location>
</feature>
<evidence type="ECO:0000256" key="1">
    <source>
        <dbReference type="ARBA" id="ARBA00004571"/>
    </source>
</evidence>
<dbReference type="PANTHER" id="PTHR30451:SF20">
    <property type="entry name" value="FIMBRIAE USHER"/>
    <property type="match status" value="1"/>
</dbReference>
<dbReference type="InterPro" id="IPR025885">
    <property type="entry name" value="PapC_N"/>
</dbReference>
<evidence type="ECO:0000256" key="5">
    <source>
        <dbReference type="ARBA" id="ARBA00022692"/>
    </source>
</evidence>
<proteinExistence type="inferred from homology"/>
<feature type="chain" id="PRO_5046887325" evidence="11">
    <location>
        <begin position="22"/>
        <end position="868"/>
    </location>
</feature>
<dbReference type="InterPro" id="IPR018030">
    <property type="entry name" value="Fimbrial_membr_usher_CS"/>
</dbReference>
<evidence type="ECO:0000259" key="13">
    <source>
        <dbReference type="Pfam" id="PF13954"/>
    </source>
</evidence>
<dbReference type="Gene3D" id="2.60.40.2610">
    <property type="entry name" value="Outer membrane usher protein FimD, plug domain"/>
    <property type="match status" value="1"/>
</dbReference>
<keyword evidence="4" id="KW-1134">Transmembrane beta strand</keyword>
<dbReference type="InterPro" id="IPR000015">
    <property type="entry name" value="Fimb_usher"/>
</dbReference>
<dbReference type="Gene3D" id="2.60.40.3110">
    <property type="match status" value="1"/>
</dbReference>
<evidence type="ECO:0000256" key="9">
    <source>
        <dbReference type="RuleBase" id="RU003884"/>
    </source>
</evidence>
<dbReference type="Pfam" id="PF13953">
    <property type="entry name" value="PapC_C"/>
    <property type="match status" value="1"/>
</dbReference>
<accession>A0ABP9L673</accession>
<organism evidence="14 15">
    <name type="scientific">Lysobacter panacisoli</name>
    <dbReference type="NCBI Taxonomy" id="1255263"/>
    <lineage>
        <taxon>Bacteria</taxon>
        <taxon>Pseudomonadati</taxon>
        <taxon>Pseudomonadota</taxon>
        <taxon>Gammaproteobacteria</taxon>
        <taxon>Lysobacterales</taxon>
        <taxon>Lysobacteraceae</taxon>
        <taxon>Lysobacter</taxon>
    </lineage>
</organism>
<evidence type="ECO:0000256" key="10">
    <source>
        <dbReference type="SAM" id="MobiDB-lite"/>
    </source>
</evidence>
<dbReference type="Proteomes" id="UP001501083">
    <property type="component" value="Unassembled WGS sequence"/>
</dbReference>
<keyword evidence="5 9" id="KW-0812">Transmembrane</keyword>
<dbReference type="RefSeq" id="WP_158982779.1">
    <property type="nucleotide sequence ID" value="NZ_BAABKY010000001.1"/>
</dbReference>
<evidence type="ECO:0000256" key="11">
    <source>
        <dbReference type="SAM" id="SignalP"/>
    </source>
</evidence>
<dbReference type="PANTHER" id="PTHR30451">
    <property type="entry name" value="OUTER MEMBRANE USHER PROTEIN"/>
    <property type="match status" value="1"/>
</dbReference>
<dbReference type="InterPro" id="IPR042186">
    <property type="entry name" value="FimD_plug_dom"/>
</dbReference>
<dbReference type="Pfam" id="PF00577">
    <property type="entry name" value="Usher"/>
    <property type="match status" value="1"/>
</dbReference>
<comment type="similarity">
    <text evidence="2 9">Belongs to the fimbrial export usher family.</text>
</comment>
<evidence type="ECO:0000313" key="14">
    <source>
        <dbReference type="EMBL" id="GAA5069836.1"/>
    </source>
</evidence>
<name>A0ABP9L673_9GAMM</name>
<evidence type="ECO:0000256" key="2">
    <source>
        <dbReference type="ARBA" id="ARBA00008064"/>
    </source>
</evidence>
<keyword evidence="7 9" id="KW-0472">Membrane</keyword>
<gene>
    <name evidence="14" type="ORF">GCM10025759_07100</name>
</gene>
<feature type="compositionally biased region" description="Polar residues" evidence="10">
    <location>
        <begin position="626"/>
        <end position="645"/>
    </location>
</feature>
<comment type="caution">
    <text evidence="14">The sequence shown here is derived from an EMBL/GenBank/DDBJ whole genome shotgun (WGS) entry which is preliminary data.</text>
</comment>
<feature type="domain" description="PapC-like C-terminal" evidence="12">
    <location>
        <begin position="782"/>
        <end position="841"/>
    </location>
</feature>
<dbReference type="InterPro" id="IPR025949">
    <property type="entry name" value="PapC-like_C"/>
</dbReference>
<dbReference type="InterPro" id="IPR037224">
    <property type="entry name" value="PapC_N_sf"/>
</dbReference>
<evidence type="ECO:0000256" key="4">
    <source>
        <dbReference type="ARBA" id="ARBA00022452"/>
    </source>
</evidence>
<sequence>MKPLSLVVLSALGYLPSIASAAPAPEPAPDPTPEPVTQFDTAFLGESVADMSRFERANVVLPGDYSVDVFVNQSWLGRESVSFRAPSASESAKPCLTPALLEGFGVDMVKLETVAPGSQAQECIDLESVIPDSRVTYDGGELRLDLSIPQASMNRRTRGYVNPKSWDDGVTAAMLNYTFNTYHSELRGFEGQLSASLGIDAGLNIGGWRIRQRSHFQWAKGSHGHEDVSHWQNTATYAQHDITPWRSQLTLGDTSTTGEIFDSLPFRGVRIASDDRMLPDSLVGYAPTVRGVAQTNAHVEIRQNGYIVYETTVAPGPFEIADLYASGYGGDLEVTVTEADGRVSTFVVPYGNVPQLLRPGSSRYSATIGQVRSYSRSGADLGPLVAEGTYQRGINNFMTLYGGAQAAERSLYSGVLAGAAFATPIGAVAADITYSKAKFAGADDSLTGRSARVTYSKSIPETHTDFALAAYRYSSRGYIGLAEAAALDQGIRDGLLVAPDNSGFGRQRSRFQLSLNQRLGERAGSLFASGSRSDYWDRQFVDTSYQLGWSNTFRSLSYGISANRTRDLAGRYDNQYYVSLRMPLGSPTGRSIDANAPQLSLASNHGPRGDAVRATVGGSGGRDQEFNYSVSATSDSSSGRNDANVGTSLQYRAPYASLGGSYTYARNYQQASLSASGAIVAHPGGVTFSQPLGETIAVVHAKGAAGAHIPTHYNLKLDRRGYAVVSNLMPYRMNDIQVDPKGLGMDVELDTTLQRVAPRAGAVVAVSFDTSLGRAFFVRGLMQDGKTLPFGAQVLDEHGIEIGLVGQNGLAFVRSPADSGNLTVKWGGGPDQACSMPYHVPASGKGNGYQQVDAQCTFQRIQSSASLQ</sequence>
<dbReference type="EMBL" id="BAABKY010000001">
    <property type="protein sequence ID" value="GAA5069836.1"/>
    <property type="molecule type" value="Genomic_DNA"/>
</dbReference>
<evidence type="ECO:0000256" key="3">
    <source>
        <dbReference type="ARBA" id="ARBA00022448"/>
    </source>
</evidence>
<evidence type="ECO:0000256" key="6">
    <source>
        <dbReference type="ARBA" id="ARBA00022729"/>
    </source>
</evidence>
<keyword evidence="15" id="KW-1185">Reference proteome</keyword>
<evidence type="ECO:0000259" key="12">
    <source>
        <dbReference type="Pfam" id="PF13953"/>
    </source>
</evidence>
<comment type="subcellular location">
    <subcellularLocation>
        <location evidence="1 9">Cell outer membrane</location>
        <topology evidence="1 9">Multi-pass membrane protein</topology>
    </subcellularLocation>
</comment>
<evidence type="ECO:0000313" key="15">
    <source>
        <dbReference type="Proteomes" id="UP001501083"/>
    </source>
</evidence>
<dbReference type="Gene3D" id="2.60.40.2070">
    <property type="match status" value="1"/>
</dbReference>
<keyword evidence="9" id="KW-1029">Fimbrium biogenesis</keyword>
<feature type="region of interest" description="Disordered" evidence="10">
    <location>
        <begin position="599"/>
        <end position="645"/>
    </location>
</feature>
<protein>
    <submittedName>
        <fullName evidence="14">Fimbrial biogenesis outer membrane usher protein</fullName>
    </submittedName>
</protein>
<reference evidence="15" key="1">
    <citation type="journal article" date="2019" name="Int. J. Syst. Evol. Microbiol.">
        <title>The Global Catalogue of Microorganisms (GCM) 10K type strain sequencing project: providing services to taxonomists for standard genome sequencing and annotation.</title>
        <authorList>
            <consortium name="The Broad Institute Genomics Platform"/>
            <consortium name="The Broad Institute Genome Sequencing Center for Infectious Disease"/>
            <person name="Wu L."/>
            <person name="Ma J."/>
        </authorList>
    </citation>
    <scope>NUCLEOTIDE SEQUENCE [LARGE SCALE GENOMIC DNA]</scope>
    <source>
        <strain evidence="15">JCM 19212</strain>
    </source>
</reference>
<evidence type="ECO:0000256" key="7">
    <source>
        <dbReference type="ARBA" id="ARBA00023136"/>
    </source>
</evidence>
<evidence type="ECO:0000256" key="8">
    <source>
        <dbReference type="ARBA" id="ARBA00023237"/>
    </source>
</evidence>
<keyword evidence="6 11" id="KW-0732">Signal</keyword>
<feature type="domain" description="PapC N-terminal" evidence="13">
    <location>
        <begin position="38"/>
        <end position="180"/>
    </location>
</feature>
<dbReference type="Gene3D" id="3.10.20.410">
    <property type="match status" value="1"/>
</dbReference>
<keyword evidence="3 9" id="KW-0813">Transport</keyword>
<dbReference type="Pfam" id="PF13954">
    <property type="entry name" value="PapC_N"/>
    <property type="match status" value="1"/>
</dbReference>
<dbReference type="SUPFAM" id="SSF141729">
    <property type="entry name" value="FimD N-terminal domain-like"/>
    <property type="match status" value="1"/>
</dbReference>
<dbReference type="InterPro" id="IPR043142">
    <property type="entry name" value="PapC-like_C_sf"/>
</dbReference>
<keyword evidence="8 9" id="KW-0998">Cell outer membrane</keyword>
<dbReference type="PROSITE" id="PS01151">
    <property type="entry name" value="FIMBRIAL_USHER"/>
    <property type="match status" value="1"/>
</dbReference>